<dbReference type="EMBL" id="CP049989">
    <property type="protein sequence ID" value="QIM51660.1"/>
    <property type="molecule type" value="Genomic_DNA"/>
</dbReference>
<evidence type="ECO:0008006" key="4">
    <source>
        <dbReference type="Google" id="ProtNLM"/>
    </source>
</evidence>
<evidence type="ECO:0000313" key="2">
    <source>
        <dbReference type="EMBL" id="QIM51660.1"/>
    </source>
</evidence>
<reference evidence="2 3" key="1">
    <citation type="submission" date="2020-03" db="EMBL/GenBank/DDBJ databases">
        <title>Hydrogenophaga sp. nov. isolated from cyanobacterial mat.</title>
        <authorList>
            <person name="Thorat V."/>
            <person name="Kirdat K."/>
            <person name="Tiwarekar B."/>
            <person name="Costa E.D."/>
            <person name="Yadav A."/>
        </authorList>
    </citation>
    <scope>NUCLEOTIDE SEQUENCE [LARGE SCALE GENOMIC DNA]</scope>
    <source>
        <strain evidence="2 3">BA0156</strain>
    </source>
</reference>
<proteinExistence type="predicted"/>
<keyword evidence="1" id="KW-0812">Transmembrane</keyword>
<accession>A0A6G8IF98</accession>
<sequence length="79" mass="8609">MNVRRSMAVAWPAFLLAGVLEMLVFALVDPGQLHWHGQALEWSRAAVYTVSFFVFWAVIAVAGALTAVLVAPAEDQPQV</sequence>
<dbReference type="AlphaFoldDB" id="A0A6G8IF98"/>
<gene>
    <name evidence="2" type="ORF">G9Q37_05640</name>
</gene>
<name>A0A6G8IF98_9BURK</name>
<feature type="transmembrane region" description="Helical" evidence="1">
    <location>
        <begin position="50"/>
        <end position="71"/>
    </location>
</feature>
<keyword evidence="1" id="KW-0472">Membrane</keyword>
<dbReference type="RefSeq" id="WP_166225772.1">
    <property type="nucleotide sequence ID" value="NZ_CP049989.1"/>
</dbReference>
<organism evidence="2 3">
    <name type="scientific">Hydrogenophaga crocea</name>
    <dbReference type="NCBI Taxonomy" id="2716225"/>
    <lineage>
        <taxon>Bacteria</taxon>
        <taxon>Pseudomonadati</taxon>
        <taxon>Pseudomonadota</taxon>
        <taxon>Betaproteobacteria</taxon>
        <taxon>Burkholderiales</taxon>
        <taxon>Comamonadaceae</taxon>
        <taxon>Hydrogenophaga</taxon>
    </lineage>
</organism>
<keyword evidence="3" id="KW-1185">Reference proteome</keyword>
<evidence type="ECO:0000313" key="3">
    <source>
        <dbReference type="Proteomes" id="UP000503162"/>
    </source>
</evidence>
<keyword evidence="1" id="KW-1133">Transmembrane helix</keyword>
<protein>
    <recommendedName>
        <fullName evidence="4">Transmembrane protein</fullName>
    </recommendedName>
</protein>
<dbReference type="Proteomes" id="UP000503162">
    <property type="component" value="Chromosome"/>
</dbReference>
<dbReference type="KEGG" id="hcz:G9Q37_05640"/>
<evidence type="ECO:0000256" key="1">
    <source>
        <dbReference type="SAM" id="Phobius"/>
    </source>
</evidence>